<evidence type="ECO:0000313" key="2">
    <source>
        <dbReference type="Proteomes" id="UP000887540"/>
    </source>
</evidence>
<dbReference type="Proteomes" id="UP000887540">
    <property type="component" value="Unplaced"/>
</dbReference>
<name>A0A914C6D3_9BILA</name>
<evidence type="ECO:0000256" key="1">
    <source>
        <dbReference type="SAM" id="SignalP"/>
    </source>
</evidence>
<dbReference type="AlphaFoldDB" id="A0A914C6D3"/>
<feature type="chain" id="PRO_5037079511" evidence="1">
    <location>
        <begin position="21"/>
        <end position="119"/>
    </location>
</feature>
<accession>A0A914C6D3</accession>
<proteinExistence type="predicted"/>
<keyword evidence="2" id="KW-1185">Reference proteome</keyword>
<evidence type="ECO:0000313" key="3">
    <source>
        <dbReference type="WBParaSite" id="ACRNAN_Path_41.g155.t1"/>
    </source>
</evidence>
<dbReference type="InterPro" id="IPR045860">
    <property type="entry name" value="Snake_toxin-like_sf"/>
</dbReference>
<organism evidence="2 3">
    <name type="scientific">Acrobeloides nanus</name>
    <dbReference type="NCBI Taxonomy" id="290746"/>
    <lineage>
        <taxon>Eukaryota</taxon>
        <taxon>Metazoa</taxon>
        <taxon>Ecdysozoa</taxon>
        <taxon>Nematoda</taxon>
        <taxon>Chromadorea</taxon>
        <taxon>Rhabditida</taxon>
        <taxon>Tylenchina</taxon>
        <taxon>Cephalobomorpha</taxon>
        <taxon>Cephaloboidea</taxon>
        <taxon>Cephalobidae</taxon>
        <taxon>Acrobeloides</taxon>
    </lineage>
</organism>
<reference evidence="3" key="1">
    <citation type="submission" date="2022-11" db="UniProtKB">
        <authorList>
            <consortium name="WormBaseParasite"/>
        </authorList>
    </citation>
    <scope>IDENTIFICATION</scope>
</reference>
<dbReference type="SUPFAM" id="SSF57302">
    <property type="entry name" value="Snake toxin-like"/>
    <property type="match status" value="1"/>
</dbReference>
<feature type="signal peptide" evidence="1">
    <location>
        <begin position="1"/>
        <end position="20"/>
    </location>
</feature>
<keyword evidence="1" id="KW-0732">Signal</keyword>
<dbReference type="WBParaSite" id="ACRNAN_Path_41.g155.t1">
    <property type="protein sequence ID" value="ACRNAN_Path_41.g155.t1"/>
    <property type="gene ID" value="ACRNAN_Path_41.g155"/>
</dbReference>
<sequence>MNSKMLCALLILTAIAAVNGRNCTEGTGSSYSANSACIMGDYCYKVTGSDGKDVFRGCDTFAQCSAEGCTQLKRRFGPVTMDSGTICCCESDNCNSATDIKTSLFFVFGTVILAAGIRA</sequence>
<protein>
    <submittedName>
        <fullName evidence="3">Uncharacterized protein</fullName>
    </submittedName>
</protein>